<dbReference type="InterPro" id="IPR016181">
    <property type="entry name" value="Acyl_CoA_acyltransferase"/>
</dbReference>
<evidence type="ECO:0000259" key="1">
    <source>
        <dbReference type="Pfam" id="PF13480"/>
    </source>
</evidence>
<dbReference type="Pfam" id="PF13480">
    <property type="entry name" value="Acetyltransf_6"/>
    <property type="match status" value="1"/>
</dbReference>
<dbReference type="PANTHER" id="PTHR36174:SF1">
    <property type="entry name" value="LIPID II:GLYCINE GLYCYLTRANSFERASE"/>
    <property type="match status" value="1"/>
</dbReference>
<evidence type="ECO:0000313" key="2">
    <source>
        <dbReference type="EMBL" id="ETX09178.1"/>
    </source>
</evidence>
<dbReference type="InterPro" id="IPR038740">
    <property type="entry name" value="BioF2-like_GNAT_dom"/>
</dbReference>
<gene>
    <name evidence="2" type="ORF">ETSY2_01020</name>
</gene>
<dbReference type="Proteomes" id="UP000019140">
    <property type="component" value="Unassembled WGS sequence"/>
</dbReference>
<protein>
    <recommendedName>
        <fullName evidence="1">BioF2-like acetyltransferase domain-containing protein</fullName>
    </recommendedName>
</protein>
<dbReference type="AlphaFoldDB" id="W4MG45"/>
<sequence>MSDICIRDWAGDAQVWDAYVHSAPEGTVCHLYGWREVIERAYRHRTFYLAATHQGHLCGLLPLALIRSRLFGRHLVSMPYMDYGGVVTLAGEDVRQQLVEAAVQLARSFQATLALRCNTDQGLALPVRLDKLTMRIDLGTDVEALWKWLSPERRNRIRKGYKQGLEVSFHASEHLEAFYRIFATNMRDLGSPVHSRQFFHRMFASLGQYLRLIIVWHQGHPIAAA</sequence>
<dbReference type="SUPFAM" id="SSF55729">
    <property type="entry name" value="Acyl-CoA N-acyltransferases (Nat)"/>
    <property type="match status" value="2"/>
</dbReference>
<feature type="domain" description="BioF2-like acetyltransferase" evidence="1">
    <location>
        <begin position="154"/>
        <end position="224"/>
    </location>
</feature>
<dbReference type="InterPro" id="IPR050644">
    <property type="entry name" value="PG_Glycine_Bridge_Synth"/>
</dbReference>
<proteinExistence type="predicted"/>
<name>W4MG45_9BACT</name>
<dbReference type="Gene3D" id="3.40.630.30">
    <property type="match status" value="2"/>
</dbReference>
<dbReference type="HOGENOM" id="CLU_1232095_0_0_7"/>
<dbReference type="EMBL" id="AZHX01000038">
    <property type="protein sequence ID" value="ETX09178.1"/>
    <property type="molecule type" value="Genomic_DNA"/>
</dbReference>
<reference evidence="2 3" key="1">
    <citation type="journal article" date="2014" name="Nature">
        <title>An environmental bacterial taxon with a large and distinct metabolic repertoire.</title>
        <authorList>
            <person name="Wilson M.C."/>
            <person name="Mori T."/>
            <person name="Ruckert C."/>
            <person name="Uria A.R."/>
            <person name="Helf M.J."/>
            <person name="Takada K."/>
            <person name="Gernert C."/>
            <person name="Steffens U.A."/>
            <person name="Heycke N."/>
            <person name="Schmitt S."/>
            <person name="Rinke C."/>
            <person name="Helfrich E.J."/>
            <person name="Brachmann A.O."/>
            <person name="Gurgui C."/>
            <person name="Wakimoto T."/>
            <person name="Kracht M."/>
            <person name="Crusemann M."/>
            <person name="Hentschel U."/>
            <person name="Abe I."/>
            <person name="Matsunaga S."/>
            <person name="Kalinowski J."/>
            <person name="Takeyama H."/>
            <person name="Piel J."/>
        </authorList>
    </citation>
    <scope>NUCLEOTIDE SEQUENCE [LARGE SCALE GENOMIC DNA]</scope>
    <source>
        <strain evidence="3">TSY2</strain>
    </source>
</reference>
<comment type="caution">
    <text evidence="2">The sequence shown here is derived from an EMBL/GenBank/DDBJ whole genome shotgun (WGS) entry which is preliminary data.</text>
</comment>
<evidence type="ECO:0000313" key="3">
    <source>
        <dbReference type="Proteomes" id="UP000019140"/>
    </source>
</evidence>
<feature type="non-terminal residue" evidence="2">
    <location>
        <position position="225"/>
    </location>
</feature>
<organism evidence="2 3">
    <name type="scientific">Candidatus Entotheonella gemina</name>
    <dbReference type="NCBI Taxonomy" id="1429439"/>
    <lineage>
        <taxon>Bacteria</taxon>
        <taxon>Pseudomonadati</taxon>
        <taxon>Nitrospinota/Tectimicrobiota group</taxon>
        <taxon>Candidatus Tectimicrobiota</taxon>
        <taxon>Candidatus Entotheonellia</taxon>
        <taxon>Candidatus Entotheonellales</taxon>
        <taxon>Candidatus Entotheonellaceae</taxon>
        <taxon>Candidatus Entotheonella</taxon>
    </lineage>
</organism>
<keyword evidence="3" id="KW-1185">Reference proteome</keyword>
<accession>W4MG45</accession>
<dbReference type="PANTHER" id="PTHR36174">
    <property type="entry name" value="LIPID II:GLYCINE GLYCYLTRANSFERASE"/>
    <property type="match status" value="1"/>
</dbReference>